<name>A0A8S9LDL5_BRACR</name>
<accession>A0A8S9LDL5</accession>
<reference evidence="2" key="2">
    <citation type="submission" date="2019-12" db="EMBL/GenBank/DDBJ databases">
        <authorList>
            <person name="Studholme D.J."/>
            <person name="Sarris P."/>
        </authorList>
    </citation>
    <scope>NUCLEOTIDE SEQUENCE</scope>
    <source>
        <strain evidence="2">PFS-1207/04</strain>
        <tissue evidence="2">Leaf</tissue>
    </source>
</reference>
<dbReference type="EMBL" id="QGKY02000094">
    <property type="protein sequence ID" value="KAF2605015.1"/>
    <property type="molecule type" value="Genomic_DNA"/>
</dbReference>
<protein>
    <submittedName>
        <fullName evidence="1">Uncharacterized protein</fullName>
    </submittedName>
</protein>
<dbReference type="Proteomes" id="UP000266723">
    <property type="component" value="Unassembled WGS sequence"/>
</dbReference>
<dbReference type="AlphaFoldDB" id="A0A8S9LDL5"/>
<reference evidence="1" key="1">
    <citation type="submission" date="2019-12" db="EMBL/GenBank/DDBJ databases">
        <title>Genome sequencing and annotation of Brassica cretica.</title>
        <authorList>
            <person name="Studholme D.J."/>
            <person name="Sarris P.F."/>
        </authorList>
    </citation>
    <scope>NUCLEOTIDE SEQUENCE</scope>
    <source>
        <strain evidence="1">PFS-102/07</strain>
        <tissue evidence="1">Leaf</tissue>
    </source>
</reference>
<proteinExistence type="predicted"/>
<keyword evidence="3" id="KW-1185">Reference proteome</keyword>
<gene>
    <name evidence="2" type="ORF">DY000_02035258</name>
    <name evidence="1" type="ORF">F2Q70_00028356</name>
</gene>
<evidence type="ECO:0000313" key="1">
    <source>
        <dbReference type="EMBL" id="KAF2605015.1"/>
    </source>
</evidence>
<comment type="caution">
    <text evidence="1">The sequence shown here is derived from an EMBL/GenBank/DDBJ whole genome shotgun (WGS) entry which is preliminary data.</text>
</comment>
<dbReference type="EMBL" id="QGKV02000649">
    <property type="protein sequence ID" value="KAF3576415.1"/>
    <property type="molecule type" value="Genomic_DNA"/>
</dbReference>
<evidence type="ECO:0000313" key="2">
    <source>
        <dbReference type="EMBL" id="KAF3576415.1"/>
    </source>
</evidence>
<evidence type="ECO:0000313" key="3">
    <source>
        <dbReference type="Proteomes" id="UP000266723"/>
    </source>
</evidence>
<sequence>MRDLTNHCGDMITMTSSQASQLLRPGTFCASRRLTLPVTGLCGFLREFLDNPLWYGWLFKIDYPLELE</sequence>
<organism evidence="1">
    <name type="scientific">Brassica cretica</name>
    <name type="common">Mustard</name>
    <dbReference type="NCBI Taxonomy" id="69181"/>
    <lineage>
        <taxon>Eukaryota</taxon>
        <taxon>Viridiplantae</taxon>
        <taxon>Streptophyta</taxon>
        <taxon>Embryophyta</taxon>
        <taxon>Tracheophyta</taxon>
        <taxon>Spermatophyta</taxon>
        <taxon>Magnoliopsida</taxon>
        <taxon>eudicotyledons</taxon>
        <taxon>Gunneridae</taxon>
        <taxon>Pentapetalae</taxon>
        <taxon>rosids</taxon>
        <taxon>malvids</taxon>
        <taxon>Brassicales</taxon>
        <taxon>Brassicaceae</taxon>
        <taxon>Brassiceae</taxon>
        <taxon>Brassica</taxon>
    </lineage>
</organism>
<reference evidence="2 3" key="3">
    <citation type="journal article" date="2020" name="BMC Genomics">
        <title>Intraspecific diversification of the crop wild relative Brassica cretica Lam. using demographic model selection.</title>
        <authorList>
            <person name="Kioukis A."/>
            <person name="Michalopoulou V.A."/>
            <person name="Briers L."/>
            <person name="Pirintsos S."/>
            <person name="Studholme D.J."/>
            <person name="Pavlidis P."/>
            <person name="Sarris P.F."/>
        </authorList>
    </citation>
    <scope>NUCLEOTIDE SEQUENCE [LARGE SCALE GENOMIC DNA]</scope>
    <source>
        <strain evidence="3">cv. PFS-1207/04</strain>
        <strain evidence="2">PFS-1207/04</strain>
    </source>
</reference>